<proteinExistence type="predicted"/>
<reference evidence="3" key="1">
    <citation type="submission" date="2018-03" db="EMBL/GenBank/DDBJ databases">
        <authorList>
            <person name="Sun L."/>
            <person name="Liu H."/>
            <person name="Chen W."/>
            <person name="Huang K."/>
            <person name="Liu W."/>
            <person name="Gao X."/>
        </authorList>
    </citation>
    <scope>NUCLEOTIDE SEQUENCE [LARGE SCALE GENOMIC DNA]</scope>
    <source>
        <strain evidence="3">SH9</strain>
    </source>
</reference>
<feature type="region of interest" description="Disordered" evidence="1">
    <location>
        <begin position="191"/>
        <end position="230"/>
    </location>
</feature>
<gene>
    <name evidence="2" type="ORF">SLNSH_12460</name>
</gene>
<evidence type="ECO:0000313" key="3">
    <source>
        <dbReference type="Proteomes" id="UP000239772"/>
    </source>
</evidence>
<comment type="caution">
    <text evidence="2">The sequence shown here is derived from an EMBL/GenBank/DDBJ whole genome shotgun (WGS) entry which is preliminary data.</text>
</comment>
<dbReference type="AlphaFoldDB" id="A0A2T1HSH0"/>
<protein>
    <recommendedName>
        <fullName evidence="4">Chemotaxis protein CheZ</fullName>
    </recommendedName>
</protein>
<accession>A0A2T1HSH0</accession>
<evidence type="ECO:0008006" key="4">
    <source>
        <dbReference type="Google" id="ProtNLM"/>
    </source>
</evidence>
<dbReference type="Gene3D" id="1.10.287.500">
    <property type="entry name" value="Helix hairpin bin"/>
    <property type="match status" value="1"/>
</dbReference>
<dbReference type="EMBL" id="PVZS01000012">
    <property type="protein sequence ID" value="PSC04586.1"/>
    <property type="molecule type" value="Genomic_DNA"/>
</dbReference>
<dbReference type="Proteomes" id="UP000239772">
    <property type="component" value="Unassembled WGS sequence"/>
</dbReference>
<organism evidence="2 3">
    <name type="scientific">Alsobacter soli</name>
    <dbReference type="NCBI Taxonomy" id="2109933"/>
    <lineage>
        <taxon>Bacteria</taxon>
        <taxon>Pseudomonadati</taxon>
        <taxon>Pseudomonadota</taxon>
        <taxon>Alphaproteobacteria</taxon>
        <taxon>Hyphomicrobiales</taxon>
        <taxon>Alsobacteraceae</taxon>
        <taxon>Alsobacter</taxon>
    </lineage>
</organism>
<evidence type="ECO:0000313" key="2">
    <source>
        <dbReference type="EMBL" id="PSC04586.1"/>
    </source>
</evidence>
<name>A0A2T1HSH0_9HYPH</name>
<feature type="region of interest" description="Disordered" evidence="1">
    <location>
        <begin position="59"/>
        <end position="83"/>
    </location>
</feature>
<feature type="compositionally biased region" description="Low complexity" evidence="1">
    <location>
        <begin position="191"/>
        <end position="202"/>
    </location>
</feature>
<keyword evidence="3" id="KW-1185">Reference proteome</keyword>
<evidence type="ECO:0000256" key="1">
    <source>
        <dbReference type="SAM" id="MobiDB-lite"/>
    </source>
</evidence>
<dbReference type="SUPFAM" id="SSF75708">
    <property type="entry name" value="Chemotaxis phosphatase CheZ"/>
    <property type="match status" value="1"/>
</dbReference>
<sequence length="240" mass="25545">MRAFGFEIDGLVYAWFRAGAWPDRLLARSSASFTILAQHAPIARTPRLTRTTRPYRLEQLGRLGSAPQRPAAEPPRPADPVDGAGHRAAAAAVVEAGAGLGRASAELTAVISDVGRGVHAILGVCEELDAAIHRLRADGALTQEAAEQLTERIVLLFQACDFQDLAGQRIANVRGLLNELDRRITTWRFGAGPAAKAAPEPGRGIPGWGGNSQASELENGPRLQSDAGHLTQAEVDRLLT</sequence>